<evidence type="ECO:0000256" key="1">
    <source>
        <dbReference type="ARBA" id="ARBA00010638"/>
    </source>
</evidence>
<proteinExistence type="inferred from homology"/>
<dbReference type="SUPFAM" id="SSF100950">
    <property type="entry name" value="NagB/RpiA/CoA transferase-like"/>
    <property type="match status" value="1"/>
</dbReference>
<keyword evidence="2" id="KW-0547">Nucleotide-binding</keyword>
<dbReference type="PIRSF" id="PIRSF006806">
    <property type="entry name" value="FTHF_cligase"/>
    <property type="match status" value="1"/>
</dbReference>
<dbReference type="Gene3D" id="3.40.50.10420">
    <property type="entry name" value="NagB/RpiA/CoA transferase-like"/>
    <property type="match status" value="1"/>
</dbReference>
<dbReference type="InterPro" id="IPR037171">
    <property type="entry name" value="NagB/RpiA_transferase-like"/>
</dbReference>
<dbReference type="AlphaFoldDB" id="A0A1J5S6K7"/>
<dbReference type="PANTHER" id="PTHR23407">
    <property type="entry name" value="ATPASE INHIBITOR/5-FORMYLTETRAHYDROFOLATE CYCLO-LIGASE"/>
    <property type="match status" value="1"/>
</dbReference>
<dbReference type="Pfam" id="PF01812">
    <property type="entry name" value="5-FTHF_cyc-lig"/>
    <property type="match status" value="1"/>
</dbReference>
<gene>
    <name evidence="4" type="ORF">GALL_144140</name>
</gene>
<dbReference type="NCBIfam" id="TIGR02727">
    <property type="entry name" value="MTHFS_bact"/>
    <property type="match status" value="1"/>
</dbReference>
<dbReference type="GO" id="GO:0030272">
    <property type="term" value="F:5-formyltetrahydrofolate cyclo-ligase activity"/>
    <property type="evidence" value="ECO:0007669"/>
    <property type="project" value="TreeGrafter"/>
</dbReference>
<dbReference type="GO" id="GO:0009396">
    <property type="term" value="P:folic acid-containing compound biosynthetic process"/>
    <property type="evidence" value="ECO:0007669"/>
    <property type="project" value="TreeGrafter"/>
</dbReference>
<dbReference type="EMBL" id="MLJW01000065">
    <property type="protein sequence ID" value="OIR03555.1"/>
    <property type="molecule type" value="Genomic_DNA"/>
</dbReference>
<dbReference type="InterPro" id="IPR002698">
    <property type="entry name" value="FTHF_cligase"/>
</dbReference>
<organism evidence="4">
    <name type="scientific">mine drainage metagenome</name>
    <dbReference type="NCBI Taxonomy" id="410659"/>
    <lineage>
        <taxon>unclassified sequences</taxon>
        <taxon>metagenomes</taxon>
        <taxon>ecological metagenomes</taxon>
    </lineage>
</organism>
<evidence type="ECO:0000256" key="3">
    <source>
        <dbReference type="ARBA" id="ARBA00022840"/>
    </source>
</evidence>
<evidence type="ECO:0000256" key="2">
    <source>
        <dbReference type="ARBA" id="ARBA00022741"/>
    </source>
</evidence>
<comment type="similarity">
    <text evidence="1">Belongs to the 5-formyltetrahydrofolate cyclo-ligase family.</text>
</comment>
<name>A0A1J5S6K7_9ZZZZ</name>
<dbReference type="PANTHER" id="PTHR23407:SF1">
    <property type="entry name" value="5-FORMYLTETRAHYDROFOLATE CYCLO-LIGASE"/>
    <property type="match status" value="1"/>
</dbReference>
<accession>A0A1J5S6K7</accession>
<sequence length="204" mass="21777">MKNTAKNVANRSAIRAAMRRQKIAAREALPPLLHARHSAALEARLAGLLARLKPRVLGFCWPIRGEFDCRPLATAMIEAGGRACLPLVVGPATAMAFREWRPDCAMAIDRHGIHYPAAGAELLPDVLLMPVNAFDGGGFRLGYGGGYFDRTLAALKPPPLAIGVGFELARVASTHPGVHDIALDAVVTEAGLERFSERIGDPGD</sequence>
<reference evidence="4" key="1">
    <citation type="submission" date="2016-10" db="EMBL/GenBank/DDBJ databases">
        <title>Sequence of Gallionella enrichment culture.</title>
        <authorList>
            <person name="Poehlein A."/>
            <person name="Muehling M."/>
            <person name="Daniel R."/>
        </authorList>
    </citation>
    <scope>NUCLEOTIDE SEQUENCE</scope>
</reference>
<dbReference type="GO" id="GO:0035999">
    <property type="term" value="P:tetrahydrofolate interconversion"/>
    <property type="evidence" value="ECO:0007669"/>
    <property type="project" value="TreeGrafter"/>
</dbReference>
<dbReference type="InterPro" id="IPR024185">
    <property type="entry name" value="FTHF_cligase-like_sf"/>
</dbReference>
<protein>
    <submittedName>
        <fullName evidence="4">5-formyltetrahydrofolate cyclo-ligase family protein</fullName>
    </submittedName>
</protein>
<comment type="caution">
    <text evidence="4">The sequence shown here is derived from an EMBL/GenBank/DDBJ whole genome shotgun (WGS) entry which is preliminary data.</text>
</comment>
<dbReference type="GO" id="GO:0005524">
    <property type="term" value="F:ATP binding"/>
    <property type="evidence" value="ECO:0007669"/>
    <property type="project" value="UniProtKB-KW"/>
</dbReference>
<keyword evidence="4" id="KW-0436">Ligase</keyword>
<keyword evidence="3" id="KW-0067">ATP-binding</keyword>
<evidence type="ECO:0000313" key="4">
    <source>
        <dbReference type="EMBL" id="OIR03555.1"/>
    </source>
</evidence>